<organism evidence="3 4">
    <name type="scientific">Thalassovita mediterranea</name>
    <dbReference type="NCBI Taxonomy" id="340021"/>
    <lineage>
        <taxon>Bacteria</taxon>
        <taxon>Pseudomonadati</taxon>
        <taxon>Pseudomonadota</taxon>
        <taxon>Alphaproteobacteria</taxon>
        <taxon>Rhodobacterales</taxon>
        <taxon>Roseobacteraceae</taxon>
        <taxon>Thalassovita</taxon>
    </lineage>
</organism>
<dbReference type="Proteomes" id="UP000051681">
    <property type="component" value="Unassembled WGS sequence"/>
</dbReference>
<keyword evidence="2" id="KW-0472">Membrane</keyword>
<feature type="transmembrane region" description="Helical" evidence="2">
    <location>
        <begin position="139"/>
        <end position="160"/>
    </location>
</feature>
<evidence type="ECO:0000256" key="2">
    <source>
        <dbReference type="SAM" id="Phobius"/>
    </source>
</evidence>
<reference evidence="3 4" key="1">
    <citation type="submission" date="2015-09" db="EMBL/GenBank/DDBJ databases">
        <authorList>
            <consortium name="Swine Surveillance"/>
        </authorList>
    </citation>
    <scope>NUCLEOTIDE SEQUENCE [LARGE SCALE GENOMIC DNA]</scope>
    <source>
        <strain evidence="3 4">CECT 8383</strain>
    </source>
</reference>
<accession>A0A0P1GT33</accession>
<proteinExistence type="predicted"/>
<feature type="compositionally biased region" description="Basic and acidic residues" evidence="1">
    <location>
        <begin position="10"/>
        <end position="52"/>
    </location>
</feature>
<protein>
    <submittedName>
        <fullName evidence="3">Uncharacterized protein</fullName>
    </submittedName>
</protein>
<evidence type="ECO:0000313" key="3">
    <source>
        <dbReference type="EMBL" id="CUH85767.1"/>
    </source>
</evidence>
<evidence type="ECO:0000313" key="4">
    <source>
        <dbReference type="Proteomes" id="UP000051681"/>
    </source>
</evidence>
<feature type="compositionally biased region" description="Polar residues" evidence="1">
    <location>
        <begin position="90"/>
        <end position="114"/>
    </location>
</feature>
<sequence length="168" mass="19174">MSGWGTPEQEAERRRMQAEEDRRRREQEAARRFADTQARQRAEEDRRRRQTEETLAMMDGAAGNSHSHRRFSNPASFLSGSMAAGRDVTTGKTRTEIQANAQPISQTSRTQMARAQNRKTYDPTQAGPIRRFIWAVEAAIEWSVRLLGAAIFIGLFYLVADSVDLFPW</sequence>
<dbReference type="RefSeq" id="WP_058319817.1">
    <property type="nucleotide sequence ID" value="NZ_CYSF01000017.1"/>
</dbReference>
<keyword evidence="2" id="KW-0812">Transmembrane</keyword>
<dbReference type="EMBL" id="CYSF01000017">
    <property type="protein sequence ID" value="CUH85767.1"/>
    <property type="molecule type" value="Genomic_DNA"/>
</dbReference>
<keyword evidence="2" id="KW-1133">Transmembrane helix</keyword>
<feature type="region of interest" description="Disordered" evidence="1">
    <location>
        <begin position="1"/>
        <end position="122"/>
    </location>
</feature>
<keyword evidence="4" id="KW-1185">Reference proteome</keyword>
<evidence type="ECO:0000256" key="1">
    <source>
        <dbReference type="SAM" id="MobiDB-lite"/>
    </source>
</evidence>
<dbReference type="AlphaFoldDB" id="A0A0P1GT33"/>
<name>A0A0P1GT33_9RHOB</name>
<gene>
    <name evidence="3" type="ORF">TM5383_03005</name>
</gene>